<accession>A0ABM9X8H3</accession>
<keyword evidence="9" id="KW-1185">Reference proteome</keyword>
<feature type="transmembrane region" description="Helical" evidence="6">
    <location>
        <begin position="690"/>
        <end position="712"/>
    </location>
</feature>
<feature type="transmembrane region" description="Helical" evidence="6">
    <location>
        <begin position="613"/>
        <end position="634"/>
    </location>
</feature>
<keyword evidence="5 6" id="KW-0472">Membrane</keyword>
<dbReference type="EMBL" id="ABID01000001">
    <property type="protein sequence ID" value="EDQ05758.1"/>
    <property type="molecule type" value="Genomic_DNA"/>
</dbReference>
<dbReference type="PRINTS" id="PR00702">
    <property type="entry name" value="ACRIFLAVINRP"/>
</dbReference>
<feature type="transmembrane region" description="Helical" evidence="6">
    <location>
        <begin position="336"/>
        <end position="357"/>
    </location>
</feature>
<dbReference type="Proteomes" id="UP000003257">
    <property type="component" value="Unassembled WGS sequence"/>
</dbReference>
<evidence type="ECO:0000256" key="4">
    <source>
        <dbReference type="ARBA" id="ARBA00022989"/>
    </source>
</evidence>
<feature type="transmembrane region" description="Helical" evidence="6">
    <location>
        <begin position="302"/>
        <end position="324"/>
    </location>
</feature>
<feature type="transmembrane region" description="Helical" evidence="6">
    <location>
        <begin position="243"/>
        <end position="263"/>
    </location>
</feature>
<evidence type="ECO:0000256" key="1">
    <source>
        <dbReference type="ARBA" id="ARBA00004651"/>
    </source>
</evidence>
<keyword evidence="2" id="KW-1003">Cell membrane</keyword>
<feature type="domain" description="SSD" evidence="7">
    <location>
        <begin position="610"/>
        <end position="712"/>
    </location>
</feature>
<reference evidence="8 9" key="1">
    <citation type="submission" date="2007-11" db="EMBL/GenBank/DDBJ databases">
        <authorList>
            <person name="Wagner-Dobler I."/>
            <person name="Ferriera S."/>
            <person name="Johnson J."/>
            <person name="Kravitz S."/>
            <person name="Beeson K."/>
            <person name="Sutton G."/>
            <person name="Rogers Y.-H."/>
            <person name="Friedman R."/>
            <person name="Frazier M."/>
            <person name="Venter J.C."/>
        </authorList>
    </citation>
    <scope>NUCLEOTIDE SEQUENCE [LARGE SCALE GENOMIC DNA]</scope>
    <source>
        <strain evidence="8 9">HEL-45</strain>
    </source>
</reference>
<dbReference type="PANTHER" id="PTHR33406">
    <property type="entry name" value="MEMBRANE PROTEIN MJ1562-RELATED"/>
    <property type="match status" value="1"/>
</dbReference>
<organism evidence="8 9">
    <name type="scientific">Sulfitobacter indolifex HEL-45</name>
    <dbReference type="NCBI Taxonomy" id="391624"/>
    <lineage>
        <taxon>Bacteria</taxon>
        <taxon>Pseudomonadati</taxon>
        <taxon>Pseudomonadota</taxon>
        <taxon>Alphaproteobacteria</taxon>
        <taxon>Rhodobacterales</taxon>
        <taxon>Roseobacteraceae</taxon>
        <taxon>Sulfitobacter</taxon>
    </lineage>
</organism>
<dbReference type="PROSITE" id="PS50156">
    <property type="entry name" value="SSD"/>
    <property type="match status" value="2"/>
</dbReference>
<feature type="transmembrane region" description="Helical" evidence="6">
    <location>
        <begin position="269"/>
        <end position="290"/>
    </location>
</feature>
<dbReference type="InterPro" id="IPR000731">
    <property type="entry name" value="SSD"/>
</dbReference>
<feature type="transmembrane region" description="Helical" evidence="6">
    <location>
        <begin position="378"/>
        <end position="405"/>
    </location>
</feature>
<dbReference type="Pfam" id="PF03176">
    <property type="entry name" value="MMPL"/>
    <property type="match status" value="1"/>
</dbReference>
<gene>
    <name evidence="8" type="ORF">OIHEL45_03070</name>
</gene>
<evidence type="ECO:0000256" key="3">
    <source>
        <dbReference type="ARBA" id="ARBA00022692"/>
    </source>
</evidence>
<protein>
    <submittedName>
        <fullName evidence="8">RND superfamily transporter</fullName>
    </submittedName>
</protein>
<proteinExistence type="predicted"/>
<feature type="domain" description="SSD" evidence="7">
    <location>
        <begin position="257"/>
        <end position="360"/>
    </location>
</feature>
<comment type="subcellular location">
    <subcellularLocation>
        <location evidence="1">Cell membrane</location>
        <topology evidence="1">Multi-pass membrane protein</topology>
    </subcellularLocation>
</comment>
<dbReference type="Gene3D" id="1.20.1640.10">
    <property type="entry name" value="Multidrug efflux transporter AcrB transmembrane domain"/>
    <property type="match status" value="2"/>
</dbReference>
<evidence type="ECO:0000259" key="7">
    <source>
        <dbReference type="PROSITE" id="PS50156"/>
    </source>
</evidence>
<comment type="caution">
    <text evidence="8">The sequence shown here is derived from an EMBL/GenBank/DDBJ whole genome shotgun (WGS) entry which is preliminary data.</text>
</comment>
<keyword evidence="4 6" id="KW-1133">Transmembrane helix</keyword>
<keyword evidence="3 6" id="KW-0812">Transmembrane</keyword>
<feature type="transmembrane region" description="Helical" evidence="6">
    <location>
        <begin position="217"/>
        <end position="236"/>
    </location>
</feature>
<feature type="transmembrane region" description="Helical" evidence="6">
    <location>
        <begin position="556"/>
        <end position="577"/>
    </location>
</feature>
<dbReference type="SUPFAM" id="SSF82866">
    <property type="entry name" value="Multidrug efflux transporter AcrB transmembrane domain"/>
    <property type="match status" value="2"/>
</dbReference>
<dbReference type="PANTHER" id="PTHR33406:SF12">
    <property type="entry name" value="BLR2997 PROTEIN"/>
    <property type="match status" value="1"/>
</dbReference>
<sequence length="720" mass="75487">MPLGIGFGSERIGFLALRFPKAATAALLALVAFIALSLSHVTFDKDIHRTFLSDSPLSQAQRAYAAEQDPPLSTVLVHVESPEPLTAQQMGALRDLSLDFEFIEGVTAVASPFVLRWPPDRDAPSGTPVFGPEIAENFAQDLTAFRTLQTGLPTFVTSSATAVLLALSVDTNQTTVTQVVDQIAPRLDRVLQPALSARITGEDVISAEIVAGLKDSLISLNIWGVLAIALAACILLRDLRMVLLATAPAVAGAAGVLALSVWLGYPITVLSNVIPVLLLVLGVADGVHLAGHIKSGGTAREAVSAVGPACGLTALTTAVAFASITLSGNAQLFEFAILGAVGTLLSFVIVMVSFALLAKCLPLSNSPLPKSPALVAQVLAGLGTARPGVTVALCFALLTGAAWGFSQTTAWFPLYQNLPDDSAMVQTNDRIAQDFGGVFQMIIETDGDWDQTHALVTELEGLTGAGTILAEVDVARWLGRPTLRPTSKDMAALPEALVGQLRATSGASRIFVSVPEPMRSPDTLAAFDKLYDTARARGAQRVLGLPTIMRREAVDLVSQLSMGLVAAALGATLLVALAFRSANLVPALIIPNTLPLMLTGASLHLWAEGQLTPTAVLALTIAFGIAIDDTVHFLSRYAAARNAGQSEREAVKSATRAAGQVMVVTTLLLTIGLSVTLLSEFTPIRLFGGMMILTLWAALLVDLLLLPALLILKGSRHVSV</sequence>
<dbReference type="InterPro" id="IPR004869">
    <property type="entry name" value="MMPL_dom"/>
</dbReference>
<name>A0ABM9X8H3_9RHOB</name>
<evidence type="ECO:0000256" key="6">
    <source>
        <dbReference type="SAM" id="Phobius"/>
    </source>
</evidence>
<dbReference type="InterPro" id="IPR001036">
    <property type="entry name" value="Acrflvin-R"/>
</dbReference>
<evidence type="ECO:0000256" key="2">
    <source>
        <dbReference type="ARBA" id="ARBA00022475"/>
    </source>
</evidence>
<evidence type="ECO:0000313" key="9">
    <source>
        <dbReference type="Proteomes" id="UP000003257"/>
    </source>
</evidence>
<evidence type="ECO:0000313" key="8">
    <source>
        <dbReference type="EMBL" id="EDQ05758.1"/>
    </source>
</evidence>
<feature type="transmembrane region" description="Helical" evidence="6">
    <location>
        <begin position="655"/>
        <end position="678"/>
    </location>
</feature>
<evidence type="ECO:0000256" key="5">
    <source>
        <dbReference type="ARBA" id="ARBA00023136"/>
    </source>
</evidence>
<dbReference type="InterPro" id="IPR050545">
    <property type="entry name" value="Mycobact_MmpL"/>
</dbReference>